<organism evidence="1 2">
    <name type="scientific">Trichuris suis</name>
    <name type="common">pig whipworm</name>
    <dbReference type="NCBI Taxonomy" id="68888"/>
    <lineage>
        <taxon>Eukaryota</taxon>
        <taxon>Metazoa</taxon>
        <taxon>Ecdysozoa</taxon>
        <taxon>Nematoda</taxon>
        <taxon>Enoplea</taxon>
        <taxon>Dorylaimia</taxon>
        <taxon>Trichinellida</taxon>
        <taxon>Trichuridae</taxon>
        <taxon>Trichuris</taxon>
    </lineage>
</organism>
<dbReference type="Proteomes" id="UP000030764">
    <property type="component" value="Unassembled WGS sequence"/>
</dbReference>
<proteinExistence type="predicted"/>
<dbReference type="EMBL" id="KL363263">
    <property type="protein sequence ID" value="KFD49872.1"/>
    <property type="molecule type" value="Genomic_DNA"/>
</dbReference>
<dbReference type="PANTHER" id="PTHR37984:SF15">
    <property type="entry name" value="INTEGRASE CATALYTIC DOMAIN-CONTAINING PROTEIN"/>
    <property type="match status" value="1"/>
</dbReference>
<sequence length="137" mass="15360">MDLISALNIAIHGSKLVSNIAEVTTEVQAHAKLKNYVHKVKLKANYRPIRQKLRRLPLSVREAVSKEVTKLLSQGIIERVEASEWVSPIVVVHKKDGSIRLCVDLREANKAIVPVCSRCPILKTCCYVLTAPLYSLY</sequence>
<dbReference type="InterPro" id="IPR043502">
    <property type="entry name" value="DNA/RNA_pol_sf"/>
</dbReference>
<reference evidence="1 2" key="1">
    <citation type="journal article" date="2014" name="Nat. Genet.">
        <title>Genome and transcriptome of the porcine whipworm Trichuris suis.</title>
        <authorList>
            <person name="Jex A.R."/>
            <person name="Nejsum P."/>
            <person name="Schwarz E.M."/>
            <person name="Hu L."/>
            <person name="Young N.D."/>
            <person name="Hall R.S."/>
            <person name="Korhonen P.K."/>
            <person name="Liao S."/>
            <person name="Thamsborg S."/>
            <person name="Xia J."/>
            <person name="Xu P."/>
            <person name="Wang S."/>
            <person name="Scheerlinck J.P."/>
            <person name="Hofmann A."/>
            <person name="Sternberg P.W."/>
            <person name="Wang J."/>
            <person name="Gasser R.B."/>
        </authorList>
    </citation>
    <scope>NUCLEOTIDE SEQUENCE [LARGE SCALE GENOMIC DNA]</scope>
    <source>
        <strain evidence="1">DCEP-RM93M</strain>
    </source>
</reference>
<protein>
    <recommendedName>
        <fullName evidence="3">Reverse transcriptase domain-containing protein</fullName>
    </recommendedName>
</protein>
<dbReference type="InterPro" id="IPR050951">
    <property type="entry name" value="Retrovirus_Pol_polyprotein"/>
</dbReference>
<evidence type="ECO:0000313" key="2">
    <source>
        <dbReference type="Proteomes" id="UP000030764"/>
    </source>
</evidence>
<dbReference type="SUPFAM" id="SSF56672">
    <property type="entry name" value="DNA/RNA polymerases"/>
    <property type="match status" value="1"/>
</dbReference>
<dbReference type="PANTHER" id="PTHR37984">
    <property type="entry name" value="PROTEIN CBG26694"/>
    <property type="match status" value="1"/>
</dbReference>
<dbReference type="Gene3D" id="3.10.10.10">
    <property type="entry name" value="HIV Type 1 Reverse Transcriptase, subunit A, domain 1"/>
    <property type="match status" value="1"/>
</dbReference>
<evidence type="ECO:0008006" key="3">
    <source>
        <dbReference type="Google" id="ProtNLM"/>
    </source>
</evidence>
<keyword evidence="2" id="KW-1185">Reference proteome</keyword>
<name>A0A085LY26_9BILA</name>
<dbReference type="AlphaFoldDB" id="A0A085LY26"/>
<gene>
    <name evidence="1" type="ORF">M513_09339</name>
</gene>
<evidence type="ECO:0000313" key="1">
    <source>
        <dbReference type="EMBL" id="KFD49872.1"/>
    </source>
</evidence>
<accession>A0A085LY26</accession>